<proteinExistence type="inferred from homology"/>
<dbReference type="Pfam" id="PF02104">
    <property type="entry name" value="SURF1"/>
    <property type="match status" value="1"/>
</dbReference>
<feature type="transmembrane region" description="Helical" evidence="6">
    <location>
        <begin position="74"/>
        <end position="93"/>
    </location>
</feature>
<gene>
    <name evidence="8" type="ORF">EAX62_08330</name>
</gene>
<comment type="similarity">
    <text evidence="2 6">Belongs to the SURF1 family.</text>
</comment>
<feature type="compositionally biased region" description="Gly residues" evidence="7">
    <location>
        <begin position="7"/>
        <end position="18"/>
    </location>
</feature>
<feature type="transmembrane region" description="Helical" evidence="6">
    <location>
        <begin position="280"/>
        <end position="300"/>
    </location>
</feature>
<organism evidence="8 9">
    <name type="scientific">Tessaracoccus antarcticus</name>
    <dbReference type="NCBI Taxonomy" id="2479848"/>
    <lineage>
        <taxon>Bacteria</taxon>
        <taxon>Bacillati</taxon>
        <taxon>Actinomycetota</taxon>
        <taxon>Actinomycetes</taxon>
        <taxon>Propionibacteriales</taxon>
        <taxon>Propionibacteriaceae</taxon>
        <taxon>Tessaracoccus</taxon>
    </lineage>
</organism>
<evidence type="ECO:0000256" key="6">
    <source>
        <dbReference type="RuleBase" id="RU363076"/>
    </source>
</evidence>
<keyword evidence="6" id="KW-1003">Cell membrane</keyword>
<evidence type="ECO:0000256" key="3">
    <source>
        <dbReference type="ARBA" id="ARBA00022692"/>
    </source>
</evidence>
<feature type="region of interest" description="Disordered" evidence="7">
    <location>
        <begin position="1"/>
        <end position="66"/>
    </location>
</feature>
<dbReference type="Proteomes" id="UP000275256">
    <property type="component" value="Unassembled WGS sequence"/>
</dbReference>
<evidence type="ECO:0000256" key="2">
    <source>
        <dbReference type="ARBA" id="ARBA00007165"/>
    </source>
</evidence>
<dbReference type="GO" id="GO:0005886">
    <property type="term" value="C:plasma membrane"/>
    <property type="evidence" value="ECO:0007669"/>
    <property type="project" value="UniProtKB-SubCell"/>
</dbReference>
<dbReference type="InterPro" id="IPR045214">
    <property type="entry name" value="Surf1/Surf4"/>
</dbReference>
<dbReference type="PROSITE" id="PS50895">
    <property type="entry name" value="SURF1"/>
    <property type="match status" value="1"/>
</dbReference>
<sequence>MFHRISGGAGLVEGGGPRGRSHPPRLRCAVRQRHRQPASPVGVTRARGGDWPSGPTLTTGDRGRHRGGRGVKKLVLRWVALAVFLILLALVFIRLGEWQLDRLEGTRERNDVVAANRDEPVVDYTDVMGEPVAETGQWQRVRVTGTYTGEQYQVRYRNQDGPGIEVAAILETDTGVAVVVDRGFIPRQVGRADTEILPAPPAGEVEVIGYLRRDERGDDTAIVPHDFKVRLINSGAIAESLGRDVLPGYVSLTESTPANGPELKPITPPEPSEGNHFSYALQWFSFSVIAVGGIFVLIRADLADRRKAQRQAALRAARGRPVDEEAAVR</sequence>
<accession>A0A3M0GF14</accession>
<evidence type="ECO:0000256" key="5">
    <source>
        <dbReference type="ARBA" id="ARBA00023136"/>
    </source>
</evidence>
<dbReference type="PANTHER" id="PTHR23427:SF2">
    <property type="entry name" value="SURFEIT LOCUS PROTEIN 1"/>
    <property type="match status" value="1"/>
</dbReference>
<evidence type="ECO:0000313" key="8">
    <source>
        <dbReference type="EMBL" id="RMB59749.1"/>
    </source>
</evidence>
<evidence type="ECO:0000256" key="4">
    <source>
        <dbReference type="ARBA" id="ARBA00022989"/>
    </source>
</evidence>
<comment type="subcellular location">
    <subcellularLocation>
        <location evidence="6">Cell membrane</location>
        <topology evidence="6">Multi-pass membrane protein</topology>
    </subcellularLocation>
    <subcellularLocation>
        <location evidence="1">Membrane</location>
    </subcellularLocation>
</comment>
<dbReference type="InterPro" id="IPR002994">
    <property type="entry name" value="Surf1/Shy1"/>
</dbReference>
<dbReference type="PANTHER" id="PTHR23427">
    <property type="entry name" value="SURFEIT LOCUS PROTEIN"/>
    <property type="match status" value="1"/>
</dbReference>
<protein>
    <recommendedName>
        <fullName evidence="6">SURF1-like protein</fullName>
    </recommendedName>
</protein>
<feature type="compositionally biased region" description="Basic residues" evidence="7">
    <location>
        <begin position="19"/>
        <end position="36"/>
    </location>
</feature>
<evidence type="ECO:0000256" key="7">
    <source>
        <dbReference type="SAM" id="MobiDB-lite"/>
    </source>
</evidence>
<keyword evidence="3 6" id="KW-0812">Transmembrane</keyword>
<evidence type="ECO:0000313" key="9">
    <source>
        <dbReference type="Proteomes" id="UP000275256"/>
    </source>
</evidence>
<dbReference type="AlphaFoldDB" id="A0A3M0GF14"/>
<keyword evidence="4 6" id="KW-1133">Transmembrane helix</keyword>
<keyword evidence="9" id="KW-1185">Reference proteome</keyword>
<comment type="caution">
    <text evidence="8">The sequence shown here is derived from an EMBL/GenBank/DDBJ whole genome shotgun (WGS) entry which is preliminary data.</text>
</comment>
<dbReference type="EMBL" id="REFW01000002">
    <property type="protein sequence ID" value="RMB59749.1"/>
    <property type="molecule type" value="Genomic_DNA"/>
</dbReference>
<keyword evidence="5 6" id="KW-0472">Membrane</keyword>
<dbReference type="CDD" id="cd06662">
    <property type="entry name" value="SURF1"/>
    <property type="match status" value="1"/>
</dbReference>
<evidence type="ECO:0000256" key="1">
    <source>
        <dbReference type="ARBA" id="ARBA00004370"/>
    </source>
</evidence>
<name>A0A3M0GF14_9ACTN</name>
<reference evidence="8 9" key="1">
    <citation type="submission" date="2018-10" db="EMBL/GenBank/DDBJ databases">
        <title>Tessaracoccus antarcticuss sp. nov., isolated from sediment.</title>
        <authorList>
            <person name="Zhou L.Y."/>
            <person name="Du Z.J."/>
        </authorList>
    </citation>
    <scope>NUCLEOTIDE SEQUENCE [LARGE SCALE GENOMIC DNA]</scope>
    <source>
        <strain evidence="8 9">JDX10</strain>
    </source>
</reference>